<evidence type="ECO:0000313" key="3">
    <source>
        <dbReference type="Proteomes" id="UP001344906"/>
    </source>
</evidence>
<comment type="caution">
    <text evidence="2">The sequence shown here is derived from an EMBL/GenBank/DDBJ whole genome shotgun (WGS) entry which is preliminary data.</text>
</comment>
<name>A0ABQ6FJJ1_9CHLR</name>
<dbReference type="Gene3D" id="1.10.10.10">
    <property type="entry name" value="Winged helix-like DNA-binding domain superfamily/Winged helix DNA-binding domain"/>
    <property type="match status" value="1"/>
</dbReference>
<reference evidence="2 3" key="1">
    <citation type="submission" date="2023-02" db="EMBL/GenBank/DDBJ databases">
        <title>Dictyobacter halimunensis sp. nov., a new member of the class Ktedonobacteria from forest soil in a geothermal area.</title>
        <authorList>
            <person name="Rachmania M.K."/>
            <person name="Ningsih F."/>
            <person name="Sakai Y."/>
            <person name="Yabe S."/>
            <person name="Yokota A."/>
            <person name="Sjamsuridzal W."/>
        </authorList>
    </citation>
    <scope>NUCLEOTIDE SEQUENCE [LARGE SCALE GENOMIC DNA]</scope>
    <source>
        <strain evidence="2 3">S3.2.2.5</strain>
    </source>
</reference>
<dbReference type="Proteomes" id="UP001344906">
    <property type="component" value="Unassembled WGS sequence"/>
</dbReference>
<sequence>MQTEQLLTAKEVADHFRVSVRTVERWIEKGLPAHKATEIQVGELLVQKRIGGLPPKGIWVIPQSSLTDVHGIRKSVGYPAEKKRKQQGTC</sequence>
<organism evidence="2 3">
    <name type="scientific">Dictyobacter halimunensis</name>
    <dbReference type="NCBI Taxonomy" id="3026934"/>
    <lineage>
        <taxon>Bacteria</taxon>
        <taxon>Bacillati</taxon>
        <taxon>Chloroflexota</taxon>
        <taxon>Ktedonobacteria</taxon>
        <taxon>Ktedonobacterales</taxon>
        <taxon>Dictyobacteraceae</taxon>
        <taxon>Dictyobacter</taxon>
    </lineage>
</organism>
<accession>A0ABQ6FJJ1</accession>
<keyword evidence="3" id="KW-1185">Reference proteome</keyword>
<feature type="domain" description="Helix-turn-helix" evidence="1">
    <location>
        <begin position="6"/>
        <end position="35"/>
    </location>
</feature>
<protein>
    <recommendedName>
        <fullName evidence="1">Helix-turn-helix domain-containing protein</fullName>
    </recommendedName>
</protein>
<evidence type="ECO:0000313" key="2">
    <source>
        <dbReference type="EMBL" id="GLV54381.1"/>
    </source>
</evidence>
<gene>
    <name evidence="2" type="ORF">KDH_12280</name>
</gene>
<dbReference type="Pfam" id="PF12728">
    <property type="entry name" value="HTH_17"/>
    <property type="match status" value="1"/>
</dbReference>
<dbReference type="InterPro" id="IPR009061">
    <property type="entry name" value="DNA-bd_dom_put_sf"/>
</dbReference>
<evidence type="ECO:0000259" key="1">
    <source>
        <dbReference type="Pfam" id="PF12728"/>
    </source>
</evidence>
<proteinExistence type="predicted"/>
<dbReference type="InterPro" id="IPR041657">
    <property type="entry name" value="HTH_17"/>
</dbReference>
<dbReference type="SUPFAM" id="SSF46955">
    <property type="entry name" value="Putative DNA-binding domain"/>
    <property type="match status" value="1"/>
</dbReference>
<dbReference type="EMBL" id="BSRI01000001">
    <property type="protein sequence ID" value="GLV54381.1"/>
    <property type="molecule type" value="Genomic_DNA"/>
</dbReference>
<dbReference type="InterPro" id="IPR036388">
    <property type="entry name" value="WH-like_DNA-bd_sf"/>
</dbReference>